<evidence type="ECO:0000256" key="1">
    <source>
        <dbReference type="ARBA" id="ARBA00001946"/>
    </source>
</evidence>
<feature type="domain" description="Nudix hydrolase" evidence="6">
    <location>
        <begin position="18"/>
        <end position="152"/>
    </location>
</feature>
<dbReference type="Proteomes" id="UP000220768">
    <property type="component" value="Unassembled WGS sequence"/>
</dbReference>
<dbReference type="GO" id="GO:0016462">
    <property type="term" value="F:pyrophosphatase activity"/>
    <property type="evidence" value="ECO:0007669"/>
    <property type="project" value="InterPro"/>
</dbReference>
<evidence type="ECO:0000313" key="7">
    <source>
        <dbReference type="EMBL" id="PDT03055.1"/>
    </source>
</evidence>
<dbReference type="CDD" id="cd04666">
    <property type="entry name" value="NUDIX_DIPP2_like_Nudt4"/>
    <property type="match status" value="1"/>
</dbReference>
<dbReference type="SUPFAM" id="SSF55811">
    <property type="entry name" value="Nudix"/>
    <property type="match status" value="1"/>
</dbReference>
<organism evidence="7 8">
    <name type="scientific">Rhizobium chutanense</name>
    <dbReference type="NCBI Taxonomy" id="2035448"/>
    <lineage>
        <taxon>Bacteria</taxon>
        <taxon>Pseudomonadati</taxon>
        <taxon>Pseudomonadota</taxon>
        <taxon>Alphaproteobacteria</taxon>
        <taxon>Hyphomicrobiales</taxon>
        <taxon>Rhizobiaceae</taxon>
        <taxon>Rhizobium/Agrobacterium group</taxon>
        <taxon>Rhizobium</taxon>
    </lineage>
</organism>
<keyword evidence="8" id="KW-1185">Reference proteome</keyword>
<keyword evidence="2" id="KW-0479">Metal-binding</keyword>
<evidence type="ECO:0000256" key="3">
    <source>
        <dbReference type="ARBA" id="ARBA00022801"/>
    </source>
</evidence>
<dbReference type="Gene3D" id="3.90.79.10">
    <property type="entry name" value="Nucleoside Triphosphate Pyrophosphohydrolase"/>
    <property type="match status" value="1"/>
</dbReference>
<evidence type="ECO:0000256" key="2">
    <source>
        <dbReference type="ARBA" id="ARBA00022723"/>
    </source>
</evidence>
<accession>A0A2A6JAB4</accession>
<dbReference type="AlphaFoldDB" id="A0A2A6JAB4"/>
<name>A0A2A6JAB4_9HYPH</name>
<dbReference type="PANTHER" id="PTHR12629:SF0">
    <property type="entry name" value="DIPHOSPHOINOSITOL-POLYPHOSPHATE DIPHOSPHATASE"/>
    <property type="match status" value="1"/>
</dbReference>
<dbReference type="GO" id="GO:0005737">
    <property type="term" value="C:cytoplasm"/>
    <property type="evidence" value="ECO:0007669"/>
    <property type="project" value="TreeGrafter"/>
</dbReference>
<comment type="cofactor">
    <cofactor evidence="1">
        <name>Mg(2+)</name>
        <dbReference type="ChEBI" id="CHEBI:18420"/>
    </cofactor>
</comment>
<gene>
    <name evidence="7" type="ORF">CO666_15875</name>
</gene>
<keyword evidence="4" id="KW-0460">Magnesium</keyword>
<evidence type="ECO:0000313" key="8">
    <source>
        <dbReference type="Proteomes" id="UP000220768"/>
    </source>
</evidence>
<keyword evidence="3" id="KW-0378">Hydrolase</keyword>
<evidence type="ECO:0000259" key="6">
    <source>
        <dbReference type="PROSITE" id="PS51462"/>
    </source>
</evidence>
<dbReference type="PROSITE" id="PS51462">
    <property type="entry name" value="NUDIX"/>
    <property type="match status" value="1"/>
</dbReference>
<sequence>MTLLARLASDVQLMFRRPPRQQYGAICYRVKKKSGDVEVLLMTSRDTGRWVIPKGWPMTGKCAHEVAAQEALEEAGVRGAVEKDTLGAYSYSKVLRDGVQVVCKVQVYALEVTDMVKNFKEKGERTIEWVSFDEAAGRVREPELRGLLLALKRVMTERLASPRAKQVPEAKQISADKQISAK</sequence>
<dbReference type="InterPro" id="IPR015797">
    <property type="entry name" value="NUDIX_hydrolase-like_dom_sf"/>
</dbReference>
<dbReference type="PANTHER" id="PTHR12629">
    <property type="entry name" value="DIPHOSPHOINOSITOL POLYPHOSPHATE PHOSPHOHYDROLASE"/>
    <property type="match status" value="1"/>
</dbReference>
<dbReference type="EMBL" id="NWSV01000009">
    <property type="protein sequence ID" value="PDT03055.1"/>
    <property type="molecule type" value="Genomic_DNA"/>
</dbReference>
<dbReference type="InterPro" id="IPR000086">
    <property type="entry name" value="NUDIX_hydrolase_dom"/>
</dbReference>
<dbReference type="Pfam" id="PF00293">
    <property type="entry name" value="NUDIX"/>
    <property type="match status" value="1"/>
</dbReference>
<dbReference type="RefSeq" id="WP_097613059.1">
    <property type="nucleotide sequence ID" value="NZ_NWSV01000009.1"/>
</dbReference>
<evidence type="ECO:0000256" key="5">
    <source>
        <dbReference type="SAM" id="MobiDB-lite"/>
    </source>
</evidence>
<protein>
    <submittedName>
        <fullName evidence="7">DNA mismatch repair protein MutT</fullName>
    </submittedName>
</protein>
<evidence type="ECO:0000256" key="4">
    <source>
        <dbReference type="ARBA" id="ARBA00022842"/>
    </source>
</evidence>
<reference evidence="7 8" key="1">
    <citation type="submission" date="2017-09" db="EMBL/GenBank/DDBJ databases">
        <title>Comparative genomics of rhizobia isolated from Phaseolus vulgaris in China.</title>
        <authorList>
            <person name="Tong W."/>
        </authorList>
    </citation>
    <scope>NUCLEOTIDE SEQUENCE [LARGE SCALE GENOMIC DNA]</scope>
    <source>
        <strain evidence="7 8">C5</strain>
    </source>
</reference>
<dbReference type="GO" id="GO:0046872">
    <property type="term" value="F:metal ion binding"/>
    <property type="evidence" value="ECO:0007669"/>
    <property type="project" value="UniProtKB-KW"/>
</dbReference>
<dbReference type="InterPro" id="IPR047198">
    <property type="entry name" value="DDP-like_NUDIX"/>
</dbReference>
<comment type="caution">
    <text evidence="7">The sequence shown here is derived from an EMBL/GenBank/DDBJ whole genome shotgun (WGS) entry which is preliminary data.</text>
</comment>
<proteinExistence type="predicted"/>
<feature type="region of interest" description="Disordered" evidence="5">
    <location>
        <begin position="162"/>
        <end position="182"/>
    </location>
</feature>